<gene>
    <name evidence="5" type="ORF">SMN809_LOCUS32717</name>
    <name evidence="4" type="ORF">UXM345_LOCUS31080</name>
</gene>
<proteinExistence type="predicted"/>
<dbReference type="Pfam" id="PF10283">
    <property type="entry name" value="zf-CCHH"/>
    <property type="match status" value="1"/>
</dbReference>
<dbReference type="Proteomes" id="UP000663842">
    <property type="component" value="Unassembled WGS sequence"/>
</dbReference>
<dbReference type="PROSITE" id="PS51059">
    <property type="entry name" value="PARP_CATALYTIC"/>
    <property type="match status" value="1"/>
</dbReference>
<dbReference type="EC" id="2.4.2.-" evidence="1"/>
<feature type="compositionally biased region" description="Polar residues" evidence="2">
    <location>
        <begin position="31"/>
        <end position="59"/>
    </location>
</feature>
<reference evidence="4" key="1">
    <citation type="submission" date="2021-02" db="EMBL/GenBank/DDBJ databases">
        <authorList>
            <person name="Nowell W R."/>
        </authorList>
    </citation>
    <scope>NUCLEOTIDE SEQUENCE</scope>
</reference>
<feature type="region of interest" description="Disordered" evidence="2">
    <location>
        <begin position="29"/>
        <end position="93"/>
    </location>
</feature>
<accession>A0A820F872</accession>
<keyword evidence="1" id="KW-0328">Glycosyltransferase</keyword>
<dbReference type="PANTHER" id="PTHR45740">
    <property type="entry name" value="POLY [ADP-RIBOSE] POLYMERASE"/>
    <property type="match status" value="1"/>
</dbReference>
<keyword evidence="1" id="KW-0808">Transferase</keyword>
<dbReference type="GO" id="GO:0003950">
    <property type="term" value="F:NAD+ poly-ADP-ribosyltransferase activity"/>
    <property type="evidence" value="ECO:0007669"/>
    <property type="project" value="UniProtKB-UniRule"/>
</dbReference>
<dbReference type="EMBL" id="CAJOBI010069400">
    <property type="protein sequence ID" value="CAF4451043.1"/>
    <property type="molecule type" value="Genomic_DNA"/>
</dbReference>
<evidence type="ECO:0000313" key="6">
    <source>
        <dbReference type="Proteomes" id="UP000663842"/>
    </source>
</evidence>
<dbReference type="PANTHER" id="PTHR45740:SF2">
    <property type="entry name" value="POLY [ADP-RIBOSE] POLYMERASE"/>
    <property type="match status" value="1"/>
</dbReference>
<evidence type="ECO:0000313" key="4">
    <source>
        <dbReference type="EMBL" id="CAF4257377.1"/>
    </source>
</evidence>
<dbReference type="Proteomes" id="UP000676336">
    <property type="component" value="Unassembled WGS sequence"/>
</dbReference>
<dbReference type="InterPro" id="IPR012317">
    <property type="entry name" value="Poly(ADP-ribose)pol_cat_dom"/>
</dbReference>
<organism evidence="4 6">
    <name type="scientific">Rotaria magnacalcarata</name>
    <dbReference type="NCBI Taxonomy" id="392030"/>
    <lineage>
        <taxon>Eukaryota</taxon>
        <taxon>Metazoa</taxon>
        <taxon>Spiralia</taxon>
        <taxon>Gnathifera</taxon>
        <taxon>Rotifera</taxon>
        <taxon>Eurotatoria</taxon>
        <taxon>Bdelloidea</taxon>
        <taxon>Philodinida</taxon>
        <taxon>Philodinidae</taxon>
        <taxon>Rotaria</taxon>
    </lineage>
</organism>
<keyword evidence="1" id="KW-0520">NAD</keyword>
<dbReference type="Gene3D" id="3.90.228.10">
    <property type="match status" value="1"/>
</dbReference>
<dbReference type="InterPro" id="IPR051712">
    <property type="entry name" value="ARTD-AVP"/>
</dbReference>
<evidence type="ECO:0000313" key="5">
    <source>
        <dbReference type="EMBL" id="CAF4451043.1"/>
    </source>
</evidence>
<evidence type="ECO:0000256" key="1">
    <source>
        <dbReference type="RuleBase" id="RU362114"/>
    </source>
</evidence>
<dbReference type="GO" id="GO:0005634">
    <property type="term" value="C:nucleus"/>
    <property type="evidence" value="ECO:0007669"/>
    <property type="project" value="TreeGrafter"/>
</dbReference>
<feature type="non-terminal residue" evidence="4">
    <location>
        <position position="1"/>
    </location>
</feature>
<protein>
    <recommendedName>
        <fullName evidence="1">Poly [ADP-ribose] polymerase</fullName>
        <shortName evidence="1">PARP</shortName>
        <ecNumber evidence="1">2.4.2.-</ecNumber>
    </recommendedName>
</protein>
<feature type="domain" description="PARP catalytic" evidence="3">
    <location>
        <begin position="268"/>
        <end position="541"/>
    </location>
</feature>
<dbReference type="GO" id="GO:1990404">
    <property type="term" value="F:NAD+-protein mono-ADP-ribosyltransferase activity"/>
    <property type="evidence" value="ECO:0007669"/>
    <property type="project" value="TreeGrafter"/>
</dbReference>
<sequence length="565" mass="65021">IFEMEACSNFVAQEWKKHECRNCFQKKDNHSGNQATITTDSTVSSSMPDKKLNSLSPNKPNRKFSKHDDEFHTTLPKPPSMNRSRTSDTTESNVLSVGSNLDDIHSSELIPCRYGVNCYRRNPTHFQKYSHPIEFIIEPVAVKLVTGLSSEQEIKLHDTNATGADGLNQKNNNEISSETIANPEEQLLQQQYDLQKHIRLADERLRASMADSEVKFKKYEEKIEALQSNLIAMATYHQQLEHALGDELDKREKRELEKKRILSIKRDTPSYWGPNAFEQPYREVGIQIGSAEFNIISQLLNDTIAVHDHKFGTIYRKDPTEFIVTNIHRVQNDKLWHEYCFKKEQIIEKHKGELKDCASSKYLKKYSFLTPLLDINANEYWLFHGCDQAILPFLLHSGYDPRVSSLDGMFGGGFYLAENSSKSNQYIPCPGCGANSIFTGSGCKCHNQENILFSIVLYRAVLGDVHVAREYDKNKYRGEKKRRVRRPPLKDNDILYDSVLGESMHHGGNLLKYREVILYECGQAYPEYVIKFRRSAENSKPPAGVKNVKDRCYDFLRNTFKLRPE</sequence>
<dbReference type="Pfam" id="PF00644">
    <property type="entry name" value="PARP"/>
    <property type="match status" value="1"/>
</dbReference>
<evidence type="ECO:0000256" key="2">
    <source>
        <dbReference type="SAM" id="MobiDB-lite"/>
    </source>
</evidence>
<dbReference type="EMBL" id="CAJOBF010008526">
    <property type="protein sequence ID" value="CAF4257377.1"/>
    <property type="molecule type" value="Genomic_DNA"/>
</dbReference>
<feature type="compositionally biased region" description="Polar residues" evidence="2">
    <location>
        <begin position="81"/>
        <end position="93"/>
    </location>
</feature>
<dbReference type="AlphaFoldDB" id="A0A820F872"/>
<name>A0A820F872_9BILA</name>
<evidence type="ECO:0000259" key="3">
    <source>
        <dbReference type="PROSITE" id="PS51059"/>
    </source>
</evidence>
<comment type="caution">
    <text evidence="4">The sequence shown here is derived from an EMBL/GenBank/DDBJ whole genome shotgun (WGS) entry which is preliminary data.</text>
</comment>
<dbReference type="InterPro" id="IPR019406">
    <property type="entry name" value="APLF_PBZ"/>
</dbReference>
<dbReference type="SUPFAM" id="SSF56399">
    <property type="entry name" value="ADP-ribosylation"/>
    <property type="match status" value="1"/>
</dbReference>